<dbReference type="AlphaFoldDB" id="A0A3D8R9G8"/>
<dbReference type="SMART" id="SM00248">
    <property type="entry name" value="ANK"/>
    <property type="match status" value="3"/>
</dbReference>
<dbReference type="GeneID" id="38118429"/>
<proteinExistence type="predicted"/>
<dbReference type="RefSeq" id="XP_026601079.1">
    <property type="nucleotide sequence ID" value="XM_026750075.1"/>
</dbReference>
<dbReference type="Pfam" id="PF12796">
    <property type="entry name" value="Ank_2"/>
    <property type="match status" value="1"/>
</dbReference>
<sequence>MEPDDAFHRAFCRACRFGDLPSTQEAIATGRLTVEQLNEGLKYATRMRQVGIATLLFDAGASVSTWTVDSLPGEYLQQDPRIVRLFLERGLDPNARLSTGEPLLPMFSNPECAALLLSAGADPNRPGAKGIPPIARAIVGTREPSTSLIELYLAHGAKLESTLLFYSLMPRVPQHELMTRFLLDKGVDPNVTSNDWGTPLHLAVRVGKVNLAKMLLEAGADPTVVSCGRKIGSLTPAQVAEEDSPVETREEILRLLESYSGQP</sequence>
<dbReference type="STRING" id="1810919.A0A3D8R9G8"/>
<dbReference type="Proteomes" id="UP000256690">
    <property type="component" value="Unassembled WGS sequence"/>
</dbReference>
<accession>A0A3D8R9G8</accession>
<reference evidence="4 5" key="1">
    <citation type="journal article" date="2018" name="IMA Fungus">
        <title>IMA Genome-F 9: Draft genome sequence of Annulohypoxylon stygium, Aspergillus mulundensis, Berkeleyomyces basicola (syn. Thielaviopsis basicola), Ceratocystis smalleyi, two Cercospora beticola strains, Coleophoma cylindrospora, Fusarium fracticaudum, Phialophora cf. hyalina, and Morchella septimelata.</title>
        <authorList>
            <person name="Wingfield B.D."/>
            <person name="Bills G.F."/>
            <person name="Dong Y."/>
            <person name="Huang W."/>
            <person name="Nel W.J."/>
            <person name="Swalarsk-Parry B.S."/>
            <person name="Vaghefi N."/>
            <person name="Wilken P.M."/>
            <person name="An Z."/>
            <person name="de Beer Z.W."/>
            <person name="De Vos L."/>
            <person name="Chen L."/>
            <person name="Duong T.A."/>
            <person name="Gao Y."/>
            <person name="Hammerbacher A."/>
            <person name="Kikkert J.R."/>
            <person name="Li Y."/>
            <person name="Li H."/>
            <person name="Li K."/>
            <person name="Li Q."/>
            <person name="Liu X."/>
            <person name="Ma X."/>
            <person name="Naidoo K."/>
            <person name="Pethybridge S.J."/>
            <person name="Sun J."/>
            <person name="Steenkamp E.T."/>
            <person name="van der Nest M.A."/>
            <person name="van Wyk S."/>
            <person name="Wingfield M.J."/>
            <person name="Xiong C."/>
            <person name="Yue Q."/>
            <person name="Zhang X."/>
        </authorList>
    </citation>
    <scope>NUCLEOTIDE SEQUENCE [LARGE SCALE GENOMIC DNA]</scope>
    <source>
        <strain evidence="4 5">DSM 5745</strain>
    </source>
</reference>
<dbReference type="Gene3D" id="1.25.40.20">
    <property type="entry name" value="Ankyrin repeat-containing domain"/>
    <property type="match status" value="2"/>
</dbReference>
<dbReference type="InterPro" id="IPR036770">
    <property type="entry name" value="Ankyrin_rpt-contain_sf"/>
</dbReference>
<keyword evidence="5" id="KW-1185">Reference proteome</keyword>
<evidence type="ECO:0000256" key="1">
    <source>
        <dbReference type="ARBA" id="ARBA00022737"/>
    </source>
</evidence>
<dbReference type="PANTHER" id="PTHR24189:SF50">
    <property type="entry name" value="ANKYRIN REPEAT AND SOCS BOX PROTEIN 2"/>
    <property type="match status" value="1"/>
</dbReference>
<evidence type="ECO:0000313" key="5">
    <source>
        <dbReference type="Proteomes" id="UP000256690"/>
    </source>
</evidence>
<dbReference type="PROSITE" id="PS50088">
    <property type="entry name" value="ANK_REPEAT"/>
    <property type="match status" value="1"/>
</dbReference>
<evidence type="ECO:0000313" key="4">
    <source>
        <dbReference type="EMBL" id="RDW70548.1"/>
    </source>
</evidence>
<gene>
    <name evidence="4" type="ORF">DSM5745_08059</name>
</gene>
<name>A0A3D8R9G8_9EURO</name>
<evidence type="ECO:0000256" key="3">
    <source>
        <dbReference type="PROSITE-ProRule" id="PRU00023"/>
    </source>
</evidence>
<dbReference type="PROSITE" id="PS50297">
    <property type="entry name" value="ANK_REP_REGION"/>
    <property type="match status" value="1"/>
</dbReference>
<dbReference type="PANTHER" id="PTHR24189">
    <property type="entry name" value="MYOTROPHIN"/>
    <property type="match status" value="1"/>
</dbReference>
<dbReference type="OrthoDB" id="341259at2759"/>
<dbReference type="EMBL" id="PVWQ01000010">
    <property type="protein sequence ID" value="RDW70548.1"/>
    <property type="molecule type" value="Genomic_DNA"/>
</dbReference>
<organism evidence="4 5">
    <name type="scientific">Aspergillus mulundensis</name>
    <dbReference type="NCBI Taxonomy" id="1810919"/>
    <lineage>
        <taxon>Eukaryota</taxon>
        <taxon>Fungi</taxon>
        <taxon>Dikarya</taxon>
        <taxon>Ascomycota</taxon>
        <taxon>Pezizomycotina</taxon>
        <taxon>Eurotiomycetes</taxon>
        <taxon>Eurotiomycetidae</taxon>
        <taxon>Eurotiales</taxon>
        <taxon>Aspergillaceae</taxon>
        <taxon>Aspergillus</taxon>
        <taxon>Aspergillus subgen. Nidulantes</taxon>
    </lineage>
</organism>
<keyword evidence="2 3" id="KW-0040">ANK repeat</keyword>
<dbReference type="InterPro" id="IPR050745">
    <property type="entry name" value="Multifunctional_regulatory"/>
</dbReference>
<comment type="caution">
    <text evidence="4">The sequence shown here is derived from an EMBL/GenBank/DDBJ whole genome shotgun (WGS) entry which is preliminary data.</text>
</comment>
<dbReference type="SUPFAM" id="SSF48403">
    <property type="entry name" value="Ankyrin repeat"/>
    <property type="match status" value="1"/>
</dbReference>
<keyword evidence="1" id="KW-0677">Repeat</keyword>
<feature type="repeat" description="ANK" evidence="3">
    <location>
        <begin position="195"/>
        <end position="227"/>
    </location>
</feature>
<evidence type="ECO:0000256" key="2">
    <source>
        <dbReference type="ARBA" id="ARBA00023043"/>
    </source>
</evidence>
<protein>
    <submittedName>
        <fullName evidence="4">Uncharacterized protein</fullName>
    </submittedName>
</protein>
<dbReference type="InterPro" id="IPR002110">
    <property type="entry name" value="Ankyrin_rpt"/>
</dbReference>